<feature type="region of interest" description="Disordered" evidence="1">
    <location>
        <begin position="276"/>
        <end position="302"/>
    </location>
</feature>
<dbReference type="InterPro" id="IPR045882">
    <property type="entry name" value="GPT1/2"/>
</dbReference>
<protein>
    <submittedName>
        <fullName evidence="2">Uncharacterized protein</fullName>
    </submittedName>
</protein>
<dbReference type="GO" id="GO:0008017">
    <property type="term" value="F:microtubule binding"/>
    <property type="evidence" value="ECO:0007669"/>
    <property type="project" value="InterPro"/>
</dbReference>
<evidence type="ECO:0000313" key="2">
    <source>
        <dbReference type="EMBL" id="KAJ6983294.1"/>
    </source>
</evidence>
<dbReference type="Proteomes" id="UP001164929">
    <property type="component" value="Chromosome 10"/>
</dbReference>
<feature type="compositionally biased region" description="Low complexity" evidence="1">
    <location>
        <begin position="439"/>
        <end position="454"/>
    </location>
</feature>
<feature type="region of interest" description="Disordered" evidence="1">
    <location>
        <begin position="608"/>
        <end position="631"/>
    </location>
</feature>
<organism evidence="2 3">
    <name type="scientific">Populus alba x Populus x berolinensis</name>
    <dbReference type="NCBI Taxonomy" id="444605"/>
    <lineage>
        <taxon>Eukaryota</taxon>
        <taxon>Viridiplantae</taxon>
        <taxon>Streptophyta</taxon>
        <taxon>Embryophyta</taxon>
        <taxon>Tracheophyta</taxon>
        <taxon>Spermatophyta</taxon>
        <taxon>Magnoliopsida</taxon>
        <taxon>eudicotyledons</taxon>
        <taxon>Gunneridae</taxon>
        <taxon>Pentapetalae</taxon>
        <taxon>rosids</taxon>
        <taxon>fabids</taxon>
        <taxon>Malpighiales</taxon>
        <taxon>Salicaceae</taxon>
        <taxon>Saliceae</taxon>
        <taxon>Populus</taxon>
    </lineage>
</organism>
<comment type="caution">
    <text evidence="2">The sequence shown here is derived from an EMBL/GenBank/DDBJ whole genome shotgun (WGS) entry which is preliminary data.</text>
</comment>
<evidence type="ECO:0000313" key="3">
    <source>
        <dbReference type="Proteomes" id="UP001164929"/>
    </source>
</evidence>
<feature type="compositionally biased region" description="Polar residues" evidence="1">
    <location>
        <begin position="457"/>
        <end position="466"/>
    </location>
</feature>
<keyword evidence="3" id="KW-1185">Reference proteome</keyword>
<accession>A0AAD6MDV5</accession>
<dbReference type="AlphaFoldDB" id="A0AAD6MDV5"/>
<evidence type="ECO:0000256" key="1">
    <source>
        <dbReference type="SAM" id="MobiDB-lite"/>
    </source>
</evidence>
<sequence>MKQTSYPPQQLMAYVRQTGDSIMESCSAFPSFKLVGLHVTWNDFPSIPGSIASMDLLKKREPWERILARVAQSSTFPQFSTKVSESRKKVDVQMIQSLNPQHMQNHGERVGHRETDASQSESEFNLRKSLAWDSAFFTSPGVLDPEELETLSIRIVDDGGNTTGGGELRSVPSQLVGPQRNNGIDECAVRKSLAWDSAFFTSSVIVIASLLLLGVLNAEELSLVNGGFRPSEAHLLPGIEEIWSSIQSNSTRNTDSYSLASLEIDLLDNMRAFMQKSHEASSNSPTSTGKVGRENEMRRGNTSKILDASSRLRGSACYCRGTEVLNVIKQVAPNKESKSFLKPPKILCRARTLSTAPNKRASLGVSHVKLENKGAQVASGRTKIVLKKTCIRGSSSIVPGSTPPVKPPSSVLPSAGKEFGGFCCAPNFTGKSPPDSLRRTVNSRVSSSVSTSRTPSKHSFGNKNDMMKSSDSICLLSTPKSPSCTSPASSMDGWSSESSSIVLNPRSNGFAAILATTACTGITFGKDASQVTNSQRRRYEEPSLLHESQETSFMTAQPNKNLERTSLVRSNVSKSLTSSSLRMPLPKIGYFDAENFVDIAPNGGPKFSSGVQCTSSKNRSGTSDANGATDRTRHGMHRLAGATSMSVSKTGTKEQVLVCLREKKQPVKEREVIKGHDRGNKVHRIDEDKENIGGFENRVDDLSRRVQGIAFKRELITLS</sequence>
<dbReference type="PANTHER" id="PTHR33737">
    <property type="entry name" value="OS05G0121800 PROTEIN"/>
    <property type="match status" value="1"/>
</dbReference>
<proteinExistence type="predicted"/>
<feature type="compositionally biased region" description="Polar residues" evidence="1">
    <location>
        <begin position="609"/>
        <end position="626"/>
    </location>
</feature>
<name>A0AAD6MDV5_9ROSI</name>
<feature type="region of interest" description="Disordered" evidence="1">
    <location>
        <begin position="433"/>
        <end position="466"/>
    </location>
</feature>
<dbReference type="EMBL" id="JAQIZT010000010">
    <property type="protein sequence ID" value="KAJ6983294.1"/>
    <property type="molecule type" value="Genomic_DNA"/>
</dbReference>
<dbReference type="PANTHER" id="PTHR33737:SF16">
    <property type="entry name" value="DUF3741 DOMAIN-CONTAINING PROTEIN"/>
    <property type="match status" value="1"/>
</dbReference>
<reference evidence="2" key="1">
    <citation type="journal article" date="2023" name="Mol. Ecol. Resour.">
        <title>Chromosome-level genome assembly of a triploid poplar Populus alba 'Berolinensis'.</title>
        <authorList>
            <person name="Chen S."/>
            <person name="Yu Y."/>
            <person name="Wang X."/>
            <person name="Wang S."/>
            <person name="Zhang T."/>
            <person name="Zhou Y."/>
            <person name="He R."/>
            <person name="Meng N."/>
            <person name="Wang Y."/>
            <person name="Liu W."/>
            <person name="Liu Z."/>
            <person name="Liu J."/>
            <person name="Guo Q."/>
            <person name="Huang H."/>
            <person name="Sederoff R.R."/>
            <person name="Wang G."/>
            <person name="Qu G."/>
            <person name="Chen S."/>
        </authorList>
    </citation>
    <scope>NUCLEOTIDE SEQUENCE</scope>
    <source>
        <strain evidence="2">SC-2020</strain>
    </source>
</reference>
<feature type="compositionally biased region" description="Polar residues" evidence="1">
    <location>
        <begin position="280"/>
        <end position="289"/>
    </location>
</feature>
<gene>
    <name evidence="2" type="ORF">NC653_026185</name>
</gene>